<reference evidence="9 10" key="1">
    <citation type="submission" date="2018-10" db="EMBL/GenBank/DDBJ databases">
        <title>Comparative analysis of microorganisms from saline springs in Andes Mountain Range, Colombia.</title>
        <authorList>
            <person name="Rubin E."/>
        </authorList>
    </citation>
    <scope>NUCLEOTIDE SEQUENCE [LARGE SCALE GENOMIC DNA]</scope>
    <source>
        <strain evidence="9 10">USBA GBX 843</strain>
    </source>
</reference>
<dbReference type="GO" id="GO:0042597">
    <property type="term" value="C:periplasmic space"/>
    <property type="evidence" value="ECO:0007669"/>
    <property type="project" value="TreeGrafter"/>
</dbReference>
<organism evidence="9 10">
    <name type="scientific">Stenotrophomonas rhizophila</name>
    <dbReference type="NCBI Taxonomy" id="216778"/>
    <lineage>
        <taxon>Bacteria</taxon>
        <taxon>Pseudomonadati</taxon>
        <taxon>Pseudomonadota</taxon>
        <taxon>Gammaproteobacteria</taxon>
        <taxon>Lysobacterales</taxon>
        <taxon>Lysobacteraceae</taxon>
        <taxon>Stenotrophomonas</taxon>
    </lineage>
</organism>
<feature type="chain" id="PRO_5019867710" description="glycerophosphodiester phosphodiesterase" evidence="7">
    <location>
        <begin position="24"/>
        <end position="374"/>
    </location>
</feature>
<accession>A0A498C5W6</accession>
<dbReference type="AlphaFoldDB" id="A0A498C5W6"/>
<dbReference type="SUPFAM" id="SSF51695">
    <property type="entry name" value="PLC-like phosphodiesterases"/>
    <property type="match status" value="1"/>
</dbReference>
<comment type="caution">
    <text evidence="9">The sequence shown here is derived from an EMBL/GenBank/DDBJ whole genome shotgun (WGS) entry which is preliminary data.</text>
</comment>
<evidence type="ECO:0000313" key="10">
    <source>
        <dbReference type="Proteomes" id="UP000274786"/>
    </source>
</evidence>
<comment type="similarity">
    <text evidence="1">Belongs to the glycerophosphoryl diester phosphodiesterase family.</text>
</comment>
<dbReference type="Proteomes" id="UP000274786">
    <property type="component" value="Unassembled WGS sequence"/>
</dbReference>
<dbReference type="GO" id="GO:0006629">
    <property type="term" value="P:lipid metabolic process"/>
    <property type="evidence" value="ECO:0007669"/>
    <property type="project" value="InterPro"/>
</dbReference>
<dbReference type="EMBL" id="RCDC01000008">
    <property type="protein sequence ID" value="RLK48430.1"/>
    <property type="molecule type" value="Genomic_DNA"/>
</dbReference>
<evidence type="ECO:0000259" key="8">
    <source>
        <dbReference type="PROSITE" id="PS51704"/>
    </source>
</evidence>
<dbReference type="InterPro" id="IPR030395">
    <property type="entry name" value="GP_PDE_dom"/>
</dbReference>
<dbReference type="InterPro" id="IPR017946">
    <property type="entry name" value="PLC-like_Pdiesterase_TIM-brl"/>
</dbReference>
<dbReference type="PROSITE" id="PS51704">
    <property type="entry name" value="GP_PDE"/>
    <property type="match status" value="1"/>
</dbReference>
<evidence type="ECO:0000313" key="9">
    <source>
        <dbReference type="EMBL" id="RLK48430.1"/>
    </source>
</evidence>
<dbReference type="PANTHER" id="PTHR43620:SF7">
    <property type="entry name" value="GLYCEROPHOSPHODIESTER PHOSPHODIESTERASE GDPD5-RELATED"/>
    <property type="match status" value="1"/>
</dbReference>
<evidence type="ECO:0000256" key="2">
    <source>
        <dbReference type="ARBA" id="ARBA00012247"/>
    </source>
</evidence>
<feature type="signal peptide" evidence="7">
    <location>
        <begin position="1"/>
        <end position="23"/>
    </location>
</feature>
<evidence type="ECO:0000256" key="7">
    <source>
        <dbReference type="SAM" id="SignalP"/>
    </source>
</evidence>
<evidence type="ECO:0000256" key="5">
    <source>
        <dbReference type="ARBA" id="ARBA00022801"/>
    </source>
</evidence>
<feature type="domain" description="GP-PDE" evidence="8">
    <location>
        <begin position="34"/>
        <end position="362"/>
    </location>
</feature>
<gene>
    <name evidence="9" type="ORF">BCL79_3649</name>
</gene>
<evidence type="ECO:0000256" key="6">
    <source>
        <dbReference type="ARBA" id="ARBA00047512"/>
    </source>
</evidence>
<dbReference type="GO" id="GO:0008889">
    <property type="term" value="F:glycerophosphodiester phosphodiesterase activity"/>
    <property type="evidence" value="ECO:0007669"/>
    <property type="project" value="UniProtKB-EC"/>
</dbReference>
<comment type="catalytic activity">
    <reaction evidence="6">
        <text>a sn-glycero-3-phosphodiester + H2O = an alcohol + sn-glycerol 3-phosphate + H(+)</text>
        <dbReference type="Rhea" id="RHEA:12969"/>
        <dbReference type="ChEBI" id="CHEBI:15377"/>
        <dbReference type="ChEBI" id="CHEBI:15378"/>
        <dbReference type="ChEBI" id="CHEBI:30879"/>
        <dbReference type="ChEBI" id="CHEBI:57597"/>
        <dbReference type="ChEBI" id="CHEBI:83408"/>
        <dbReference type="EC" id="3.1.4.46"/>
    </reaction>
</comment>
<dbReference type="Gene3D" id="3.20.20.190">
    <property type="entry name" value="Phosphatidylinositol (PI) phosphodiesterase"/>
    <property type="match status" value="1"/>
</dbReference>
<name>A0A498C5W6_9GAMM</name>
<keyword evidence="5" id="KW-0378">Hydrolase</keyword>
<dbReference type="CDD" id="cd08602">
    <property type="entry name" value="GDPD_ScGlpQ1_like"/>
    <property type="match status" value="1"/>
</dbReference>
<dbReference type="GO" id="GO:0006071">
    <property type="term" value="P:glycerol metabolic process"/>
    <property type="evidence" value="ECO:0007669"/>
    <property type="project" value="UniProtKB-KW"/>
</dbReference>
<keyword evidence="4" id="KW-0319">Glycerol metabolism</keyword>
<dbReference type="PANTHER" id="PTHR43620">
    <property type="entry name" value="GLYCEROPHOSPHORYL DIESTER PHOSPHODIESTERASE"/>
    <property type="match status" value="1"/>
</dbReference>
<evidence type="ECO:0000256" key="4">
    <source>
        <dbReference type="ARBA" id="ARBA00022798"/>
    </source>
</evidence>
<keyword evidence="3 7" id="KW-0732">Signal</keyword>
<sequence length="374" mass="39991">MSKQLWGCVLLVSLAVAPSVAMSAESSSSTPAKAAVYGHRGASALLPEHTLAAYAQAIADGADYIEPDLVMTKDGVLVSRHENEIGGTTDVAAHPEFASRRTVKSIDGERIEGWFTEDFTLAELKTLYARERLPQLRSTAFDGQFRIATLDEIIAFLVQQAGRANRGIGLVPEIKHGTYFRSIGLPMEDKVVAALQGNAYTRVAPVTIQSFEVGNLRYLRGKLGRDSNIRLLQLLGDSKQQPGDVLAAKGSQRYADLITPAGLRDVATYADGIGPSLRMVIPLDAQGKLGTPTSLVRDAHAAGLMVVPYTFRPENSFLAAEFRSGEPNARNAEGSVAEMRAYLATGIDAFFTDDPALGRRAVDGDGDGTTAANP</sequence>
<dbReference type="EC" id="3.1.4.46" evidence="2"/>
<evidence type="ECO:0000256" key="1">
    <source>
        <dbReference type="ARBA" id="ARBA00007277"/>
    </source>
</evidence>
<evidence type="ECO:0000256" key="3">
    <source>
        <dbReference type="ARBA" id="ARBA00022729"/>
    </source>
</evidence>
<dbReference type="Pfam" id="PF03009">
    <property type="entry name" value="GDPD"/>
    <property type="match status" value="1"/>
</dbReference>
<proteinExistence type="inferred from homology"/>
<protein>
    <recommendedName>
        <fullName evidence="2">glycerophosphodiester phosphodiesterase</fullName>
        <ecNumber evidence="2">3.1.4.46</ecNumber>
    </recommendedName>
</protein>